<evidence type="ECO:0000313" key="2">
    <source>
        <dbReference type="Proteomes" id="UP000185911"/>
    </source>
</evidence>
<organism evidence="1 2">
    <name type="scientific">Rhodoferax antarcticus ANT.BR</name>
    <dbReference type="NCBI Taxonomy" id="1111071"/>
    <lineage>
        <taxon>Bacteria</taxon>
        <taxon>Pseudomonadati</taxon>
        <taxon>Pseudomonadota</taxon>
        <taxon>Betaproteobacteria</taxon>
        <taxon>Burkholderiales</taxon>
        <taxon>Comamonadaceae</taxon>
        <taxon>Rhodoferax</taxon>
    </lineage>
</organism>
<dbReference type="AlphaFoldDB" id="A0A1Q8Y8Z8"/>
<keyword evidence="2" id="KW-1185">Reference proteome</keyword>
<proteinExistence type="predicted"/>
<dbReference type="Proteomes" id="UP000185911">
    <property type="component" value="Unassembled WGS sequence"/>
</dbReference>
<comment type="caution">
    <text evidence="1">The sequence shown here is derived from an EMBL/GenBank/DDBJ whole genome shotgun (WGS) entry which is preliminary data.</text>
</comment>
<accession>A0A1Q8Y8Z8</accession>
<dbReference type="EMBL" id="MSYM01000020">
    <property type="protein sequence ID" value="OLP04526.1"/>
    <property type="molecule type" value="Genomic_DNA"/>
</dbReference>
<reference evidence="1 2" key="1">
    <citation type="submission" date="2017-01" db="EMBL/GenBank/DDBJ databases">
        <title>Genome sequence of Rhodoferax antarcticus ANT.BR, a psychrophilic purple nonsulfur bacterium from an Antarctic microbial mat.</title>
        <authorList>
            <person name="Baker J."/>
            <person name="Riester C."/>
            <person name="Skinner B."/>
            <person name="Newell A."/>
            <person name="Swingley W."/>
            <person name="Madigan M."/>
            <person name="Jung D."/>
            <person name="Asao M."/>
            <person name="Chen M."/>
            <person name="Loughlin P."/>
            <person name="Pan H."/>
            <person name="Lin S."/>
            <person name="Li N."/>
            <person name="Shaw J."/>
            <person name="Prado M."/>
            <person name="Sherman C."/>
            <person name="Li X."/>
            <person name="Tang J."/>
            <person name="Blankenship R."/>
            <person name="Zhao T."/>
            <person name="Touchman J."/>
            <person name="Sattley M."/>
        </authorList>
    </citation>
    <scope>NUCLEOTIDE SEQUENCE [LARGE SCALE GENOMIC DNA]</scope>
    <source>
        <strain evidence="1 2">ANT.BR</strain>
    </source>
</reference>
<dbReference type="RefSeq" id="WP_075588337.1">
    <property type="nucleotide sequence ID" value="NZ_MSYM01000020.1"/>
</dbReference>
<evidence type="ECO:0000313" key="1">
    <source>
        <dbReference type="EMBL" id="OLP04526.1"/>
    </source>
</evidence>
<gene>
    <name evidence="1" type="ORF">BLL52_4311</name>
</gene>
<sequence>MKTIPTVSHPEGVCGFNGTAKSSYQISRKEAAKALWHVRNPGVRSLCRMKKIRAGCYEFSALDTLILNTK</sequence>
<name>A0A1Q8Y8Z8_9BURK</name>
<protein>
    <submittedName>
        <fullName evidence="1">Uncharacterized protein</fullName>
    </submittedName>
</protein>